<gene>
    <name evidence="1" type="ORF">NIES37_34030</name>
</gene>
<proteinExistence type="predicted"/>
<evidence type="ECO:0000313" key="2">
    <source>
        <dbReference type="Proteomes" id="UP000218785"/>
    </source>
</evidence>
<dbReference type="Proteomes" id="UP000218785">
    <property type="component" value="Chromosome"/>
</dbReference>
<sequence>MQKLRDWGLGTGDWGLGTGDWGLGTGDWGKGEGEKGKLLLPITHYLLPNAQCPMPNAHSLKNGMNLIFIFDSELSTLVQMRLIASVATQHSALIAHYLEVYISLVIELM</sequence>
<name>A0A1Z4N1B6_9CYAN</name>
<dbReference type="EMBL" id="AP018248">
    <property type="protein sequence ID" value="BAY99421.1"/>
    <property type="molecule type" value="Genomic_DNA"/>
</dbReference>
<keyword evidence="2" id="KW-1185">Reference proteome</keyword>
<dbReference type="KEGG" id="ttq:NIES37_34030"/>
<accession>A0A1Z4N1B6</accession>
<dbReference type="AlphaFoldDB" id="A0A1Z4N1B6"/>
<organism evidence="1 2">
    <name type="scientific">Tolypothrix tenuis PCC 7101</name>
    <dbReference type="NCBI Taxonomy" id="231146"/>
    <lineage>
        <taxon>Bacteria</taxon>
        <taxon>Bacillati</taxon>
        <taxon>Cyanobacteriota</taxon>
        <taxon>Cyanophyceae</taxon>
        <taxon>Nostocales</taxon>
        <taxon>Tolypothrichaceae</taxon>
        <taxon>Tolypothrix</taxon>
    </lineage>
</organism>
<evidence type="ECO:0000313" key="1">
    <source>
        <dbReference type="EMBL" id="BAY99421.1"/>
    </source>
</evidence>
<reference evidence="1 2" key="1">
    <citation type="submission" date="2017-06" db="EMBL/GenBank/DDBJ databases">
        <title>Genome sequencing of cyanobaciteial culture collection at National Institute for Environmental Studies (NIES).</title>
        <authorList>
            <person name="Hirose Y."/>
            <person name="Shimura Y."/>
            <person name="Fujisawa T."/>
            <person name="Nakamura Y."/>
            <person name="Kawachi M."/>
        </authorList>
    </citation>
    <scope>NUCLEOTIDE SEQUENCE [LARGE SCALE GENOMIC DNA]</scope>
    <source>
        <strain evidence="1 2">NIES-37</strain>
    </source>
</reference>
<protein>
    <submittedName>
        <fullName evidence="1">MutS2 family protein</fullName>
    </submittedName>
</protein>